<sequence length="771" mass="85407">MADKRLIIVIDSAAELGSHWKTILTDYLERIIRYFDYEASTSQGSCGTKSMLGLSVYSSQGPYYEVLVQPSGWTSDVESFIKWLSGLSFTSVGFDEAALAKGLSSALQMIAAAQRGSETQLFGQSHCILVASSNSNPLFRPFELPKDPIFDYGRISDAESVAKLFVQGNVNKRGMEFMLNDDKNRNYLILLSDNFMEAHAALIHDDLKSIPAIENHQGIDFGTYLVPPFQDNWSDEDFLMIQNIISGPLPASQHNIPTGNILTAAELELLLMDDKYEEIIVTSESMTGQKEFLAENIPTTSAQQMTKNEKSKSVNDMMKILKEAINQSAVTDQREHVAENDPWTAPEQQKHEREQYEDDGTITIFGGIESESTINWQEIPKEDITTFLDLLKPMQESPNSSTSQIEKGFGNHSNLKITPAGAVLSQRTSPGTIAAAENSSFLSNVNQHKVLQSTTIAAGYPSESQMIGSEYKSSHQAMWSLTANSEALATTHQSAQYATTCSLPSAFSALQSPGNLRQSVPSSFKPKSLGAPRAARKNATGFFGSATYKKSKKYRSLENFQVSASASQSLPSKTGRQFQWAQMAQDEYHLKRRLINAFDQSSITNGACNSSSMVANSEQGAKESLAITNTFGIKTALSSYASGTLLERPPHGYVKAWEGDLTTKEKGQTVVVNRLVAYRKKTASEMLVTNWPKTLHIEQLIAKPPIDDTQHEGEVEYLIVDAMNHQSKLDQLEENRMVSTLPENFPPSFVNLHFFLYNFLTFLEKNSNFSL</sequence>
<keyword evidence="2" id="KW-1185">Reference proteome</keyword>
<comment type="caution">
    <text evidence="1">The sequence shown here is derived from an EMBL/GenBank/DDBJ whole genome shotgun (WGS) entry which is preliminary data.</text>
</comment>
<organism evidence="1 2">
    <name type="scientific">Camellia lanceoleosa</name>
    <dbReference type="NCBI Taxonomy" id="1840588"/>
    <lineage>
        <taxon>Eukaryota</taxon>
        <taxon>Viridiplantae</taxon>
        <taxon>Streptophyta</taxon>
        <taxon>Embryophyta</taxon>
        <taxon>Tracheophyta</taxon>
        <taxon>Spermatophyta</taxon>
        <taxon>Magnoliopsida</taxon>
        <taxon>eudicotyledons</taxon>
        <taxon>Gunneridae</taxon>
        <taxon>Pentapetalae</taxon>
        <taxon>asterids</taxon>
        <taxon>Ericales</taxon>
        <taxon>Theaceae</taxon>
        <taxon>Camellia</taxon>
    </lineage>
</organism>
<proteinExistence type="predicted"/>
<evidence type="ECO:0000313" key="1">
    <source>
        <dbReference type="EMBL" id="KAI7986542.1"/>
    </source>
</evidence>
<accession>A0ACC0FEI3</accession>
<gene>
    <name evidence="1" type="ORF">LOK49_LG14G00261</name>
</gene>
<name>A0ACC0FEI3_9ERIC</name>
<reference evidence="1 2" key="1">
    <citation type="journal article" date="2022" name="Plant J.">
        <title>Chromosome-level genome of Camellia lanceoleosa provides a valuable resource for understanding genome evolution and self-incompatibility.</title>
        <authorList>
            <person name="Gong W."/>
            <person name="Xiao S."/>
            <person name="Wang L."/>
            <person name="Liao Z."/>
            <person name="Chang Y."/>
            <person name="Mo W."/>
            <person name="Hu G."/>
            <person name="Li W."/>
            <person name="Zhao G."/>
            <person name="Zhu H."/>
            <person name="Hu X."/>
            <person name="Ji K."/>
            <person name="Xiang X."/>
            <person name="Song Q."/>
            <person name="Yuan D."/>
            <person name="Jin S."/>
            <person name="Zhang L."/>
        </authorList>
    </citation>
    <scope>NUCLEOTIDE SEQUENCE [LARGE SCALE GENOMIC DNA]</scope>
    <source>
        <strain evidence="1">SQ_2022a</strain>
    </source>
</reference>
<dbReference type="EMBL" id="CM045772">
    <property type="protein sequence ID" value="KAI7986542.1"/>
    <property type="molecule type" value="Genomic_DNA"/>
</dbReference>
<protein>
    <submittedName>
        <fullName evidence="1">Mediator of RNA polymerase II transcription subunit 25</fullName>
    </submittedName>
</protein>
<evidence type="ECO:0000313" key="2">
    <source>
        <dbReference type="Proteomes" id="UP001060215"/>
    </source>
</evidence>
<dbReference type="Proteomes" id="UP001060215">
    <property type="component" value="Chromosome 15"/>
</dbReference>